<dbReference type="STRING" id="85968.GCA_900073015_00597"/>
<dbReference type="Pfam" id="PF00128">
    <property type="entry name" value="Alpha-amylase"/>
    <property type="match status" value="1"/>
</dbReference>
<organism evidence="3 4">
    <name type="scientific">Mycolicibacterium brumae</name>
    <dbReference type="NCBI Taxonomy" id="85968"/>
    <lineage>
        <taxon>Bacteria</taxon>
        <taxon>Bacillati</taxon>
        <taxon>Actinomycetota</taxon>
        <taxon>Actinomycetes</taxon>
        <taxon>Mycobacteriales</taxon>
        <taxon>Mycobacteriaceae</taxon>
        <taxon>Mycolicibacterium</taxon>
    </lineage>
</organism>
<dbReference type="PANTHER" id="PTHR10357:SF213">
    <property type="entry name" value="ALPHA AMYLASE CATALYTIC REGION"/>
    <property type="match status" value="1"/>
</dbReference>
<dbReference type="GO" id="GO:0016853">
    <property type="term" value="F:isomerase activity"/>
    <property type="evidence" value="ECO:0007669"/>
    <property type="project" value="UniProtKB-KW"/>
</dbReference>
<dbReference type="CDD" id="cd11324">
    <property type="entry name" value="AmyAc_Amylosucrase"/>
    <property type="match status" value="1"/>
</dbReference>
<dbReference type="AlphaFoldDB" id="A0A2G5P729"/>
<dbReference type="Gene3D" id="3.90.400.10">
    <property type="entry name" value="Oligo-1,6-glucosidase, Domain 2"/>
    <property type="match status" value="1"/>
</dbReference>
<dbReference type="EMBL" id="PDCN02000019">
    <property type="protein sequence ID" value="PIB74181.1"/>
    <property type="molecule type" value="Genomic_DNA"/>
</dbReference>
<name>A0A2G5P729_9MYCO</name>
<protein>
    <submittedName>
        <fullName evidence="3">Alpha-amylase</fullName>
    </submittedName>
</protein>
<keyword evidence="1" id="KW-0413">Isomerase</keyword>
<evidence type="ECO:0000256" key="1">
    <source>
        <dbReference type="ARBA" id="ARBA00023235"/>
    </source>
</evidence>
<proteinExistence type="predicted"/>
<keyword evidence="4" id="KW-1185">Reference proteome</keyword>
<reference evidence="3 4" key="1">
    <citation type="journal article" date="2017" name="Infect. Genet. Evol.">
        <title>The new phylogeny of the genus Mycobacterium: The old and the news.</title>
        <authorList>
            <person name="Tortoli E."/>
            <person name="Fedrizzi T."/>
            <person name="Meehan C.J."/>
            <person name="Trovato A."/>
            <person name="Grottola A."/>
            <person name="Giacobazzi E."/>
            <person name="Serpini G.F."/>
            <person name="Tagliazucchi S."/>
            <person name="Fabio A."/>
            <person name="Bettua C."/>
            <person name="Bertorelli R."/>
            <person name="Frascaro F."/>
            <person name="De Sanctis V."/>
            <person name="Pecorari M."/>
            <person name="Jousson O."/>
            <person name="Segata N."/>
            <person name="Cirillo D.M."/>
        </authorList>
    </citation>
    <scope>NUCLEOTIDE SEQUENCE [LARGE SCALE GENOMIC DNA]</scope>
    <source>
        <strain evidence="3 4">CIP1034565</strain>
    </source>
</reference>
<sequence>MCWWCGRPRRPANSKCQRITPRHRRAPISSLDNRVAPDRSAVDDILAGLSPDRRDLFELRVRRWLPDLRAALALLYPAESAAALQRRLIEAAARAYRDRPADLHRLDQARTLAPDWFQEPAMLGYAAYCDRLGGDLRGVRAQLPYLSELGVTYLHLMPVLRARDGDSDGGYAVADYRDVEPALGTVQDLRDLTAAMRAAGISLVLDLVLNHVAREHHWARAARDGDQTYRGYFHIHPDRAEPDEYEKTLPEVFPDFAPGSFSWDPELSGWVWTTFNSFQWDVNWANPDVFFEYADIVLWLANVGVEVIRLDAIAFLWKRKGTNCQNQPEVHAIAQALRAVLRIAAPATLLKAEAIVAPRELVQYFGRGRSHGKASDLAYHNTLMAQVWSMLATRDTALAVRALGALPTAPTTTSWICYLRCHDDIGWAIDDADAGAVGLGGFAHRSFLSDYYLGEFPGSTARGLVFQPNPATGDRRVSGTTAALAGLEAAEAAGDPAAIDIALRRILLAHAIIMGWGGIPVIWMGDELGMPNDPNWQADPAHAADNRWAHRGPMSSELQAQRFVDGAVAHRLFHGLAQMARARSALPQLHAATPAAVAPGPNPGILMVLRDHPQGELVELFNVTEQWQPWPVRSHYPGAVPAIDALGGNPVQIGDDGCLWLEPYQALWLVAPC</sequence>
<dbReference type="InterPro" id="IPR013780">
    <property type="entry name" value="Glyco_hydro_b"/>
</dbReference>
<comment type="caution">
    <text evidence="3">The sequence shown here is derived from an EMBL/GenBank/DDBJ whole genome shotgun (WGS) entry which is preliminary data.</text>
</comment>
<accession>A0A2G5P729</accession>
<dbReference type="Gene3D" id="1.10.1740.10">
    <property type="match status" value="1"/>
</dbReference>
<dbReference type="InterPro" id="IPR045857">
    <property type="entry name" value="O16G_dom_2"/>
</dbReference>
<feature type="domain" description="Glycosyl hydrolase family 13 catalytic" evidence="2">
    <location>
        <begin position="111"/>
        <end position="583"/>
    </location>
</feature>
<dbReference type="InterPro" id="IPR044077">
    <property type="entry name" value="Amylosucrase"/>
</dbReference>
<dbReference type="Gene3D" id="2.60.40.1180">
    <property type="entry name" value="Golgi alpha-mannosidase II"/>
    <property type="match status" value="1"/>
</dbReference>
<dbReference type="SMART" id="SM00642">
    <property type="entry name" value="Aamy"/>
    <property type="match status" value="1"/>
</dbReference>
<dbReference type="GO" id="GO:0005975">
    <property type="term" value="P:carbohydrate metabolic process"/>
    <property type="evidence" value="ECO:0007669"/>
    <property type="project" value="InterPro"/>
</dbReference>
<evidence type="ECO:0000259" key="2">
    <source>
        <dbReference type="SMART" id="SM00642"/>
    </source>
</evidence>
<dbReference type="Proteomes" id="UP000230551">
    <property type="component" value="Unassembled WGS sequence"/>
</dbReference>
<dbReference type="InterPro" id="IPR006047">
    <property type="entry name" value="GH13_cat_dom"/>
</dbReference>
<dbReference type="InterPro" id="IPR017853">
    <property type="entry name" value="GH"/>
</dbReference>
<dbReference type="OrthoDB" id="9043248at2"/>
<evidence type="ECO:0000313" key="4">
    <source>
        <dbReference type="Proteomes" id="UP000230551"/>
    </source>
</evidence>
<dbReference type="Gene3D" id="3.20.20.80">
    <property type="entry name" value="Glycosidases"/>
    <property type="match status" value="1"/>
</dbReference>
<evidence type="ECO:0000313" key="3">
    <source>
        <dbReference type="EMBL" id="PIB74181.1"/>
    </source>
</evidence>
<gene>
    <name evidence="3" type="ORF">CQY22_013825</name>
</gene>
<dbReference type="GO" id="GO:0047669">
    <property type="term" value="F:amylosucrase activity"/>
    <property type="evidence" value="ECO:0007669"/>
    <property type="project" value="InterPro"/>
</dbReference>
<dbReference type="Pfam" id="PF22582">
    <property type="entry name" value="Amylosucrase_C-like"/>
    <property type="match status" value="1"/>
</dbReference>
<dbReference type="SUPFAM" id="SSF51445">
    <property type="entry name" value="(Trans)glycosidases"/>
    <property type="match status" value="1"/>
</dbReference>
<dbReference type="InterPro" id="IPR055218">
    <property type="entry name" value="Amylosucrase_C"/>
</dbReference>
<dbReference type="PANTHER" id="PTHR10357">
    <property type="entry name" value="ALPHA-AMYLASE FAMILY MEMBER"/>
    <property type="match status" value="1"/>
</dbReference>